<feature type="signal peptide" evidence="1">
    <location>
        <begin position="1"/>
        <end position="21"/>
    </location>
</feature>
<dbReference type="PANTHER" id="PTHR33336">
    <property type="entry name" value="QUINOL MONOOXYGENASE YGIN-RELATED"/>
    <property type="match status" value="1"/>
</dbReference>
<dbReference type="Proteomes" id="UP000000925">
    <property type="component" value="Chromosome"/>
</dbReference>
<evidence type="ECO:0000259" key="2">
    <source>
        <dbReference type="PROSITE" id="PS51725"/>
    </source>
</evidence>
<dbReference type="GO" id="GO:0004497">
    <property type="term" value="F:monooxygenase activity"/>
    <property type="evidence" value="ECO:0007669"/>
    <property type="project" value="UniProtKB-KW"/>
</dbReference>
<dbReference type="HOGENOM" id="CLU_131496_11_1_0"/>
<dbReference type="RefSeq" id="WP_013042440.1">
    <property type="nucleotide sequence ID" value="NC_014008.1"/>
</dbReference>
<dbReference type="PROSITE" id="PS51725">
    <property type="entry name" value="ABM"/>
    <property type="match status" value="1"/>
</dbReference>
<dbReference type="AlphaFoldDB" id="D5EPH9"/>
<dbReference type="InterPro" id="IPR007138">
    <property type="entry name" value="ABM_dom"/>
</dbReference>
<feature type="domain" description="ABM" evidence="2">
    <location>
        <begin position="38"/>
        <end position="126"/>
    </location>
</feature>
<evidence type="ECO:0000256" key="1">
    <source>
        <dbReference type="SAM" id="SignalP"/>
    </source>
</evidence>
<dbReference type="KEGG" id="caa:Caka_0692"/>
<dbReference type="EMBL" id="CP001998">
    <property type="protein sequence ID" value="ADE53716.1"/>
    <property type="molecule type" value="Genomic_DNA"/>
</dbReference>
<sequence length="132" mass="14659">MKSLNQLFVLMLLVLGCGTQIGCQCVTAPCTEIPNDALKLVVTIQAEPGQRDFVQAELSKIIEPSLKDSGCLQYALFSDNENSDTLILIEAWESHAIWLEHMEQPHVKAFVTAIEGKVKDLHIYQLAYTAGR</sequence>
<dbReference type="SUPFAM" id="SSF54909">
    <property type="entry name" value="Dimeric alpha+beta barrel"/>
    <property type="match status" value="1"/>
</dbReference>
<reference evidence="3 4" key="1">
    <citation type="journal article" date="2010" name="Stand. Genomic Sci.">
        <title>Complete genome sequence of Coraliomargarita akajimensis type strain (04OKA010-24).</title>
        <authorList>
            <person name="Mavromatis K."/>
            <person name="Abt B."/>
            <person name="Brambilla E."/>
            <person name="Lapidus A."/>
            <person name="Copeland A."/>
            <person name="Deshpande S."/>
            <person name="Nolan M."/>
            <person name="Lucas S."/>
            <person name="Tice H."/>
            <person name="Cheng J.F."/>
            <person name="Han C."/>
            <person name="Detter J.C."/>
            <person name="Woyke T."/>
            <person name="Goodwin L."/>
            <person name="Pitluck S."/>
            <person name="Held B."/>
            <person name="Brettin T."/>
            <person name="Tapia R."/>
            <person name="Ivanova N."/>
            <person name="Mikhailova N."/>
            <person name="Pati A."/>
            <person name="Liolios K."/>
            <person name="Chen A."/>
            <person name="Palaniappan K."/>
            <person name="Land M."/>
            <person name="Hauser L."/>
            <person name="Chang Y.J."/>
            <person name="Jeffries C.D."/>
            <person name="Rohde M."/>
            <person name="Goker M."/>
            <person name="Bristow J."/>
            <person name="Eisen J.A."/>
            <person name="Markowitz V."/>
            <person name="Hugenholtz P."/>
            <person name="Klenk H.P."/>
            <person name="Kyrpides N.C."/>
        </authorList>
    </citation>
    <scope>NUCLEOTIDE SEQUENCE [LARGE SCALE GENOMIC DNA]</scope>
    <source>
        <strain evidence="4">DSM 45221 / IAM 15411 / JCM 23193 / KCTC 12865</strain>
    </source>
</reference>
<evidence type="ECO:0000313" key="4">
    <source>
        <dbReference type="Proteomes" id="UP000000925"/>
    </source>
</evidence>
<feature type="chain" id="PRO_5003071334" evidence="1">
    <location>
        <begin position="22"/>
        <end position="132"/>
    </location>
</feature>
<keyword evidence="1" id="KW-0732">Signal</keyword>
<dbReference type="InterPro" id="IPR050744">
    <property type="entry name" value="AI-2_Isomerase_LsrG"/>
</dbReference>
<keyword evidence="3" id="KW-0560">Oxidoreductase</keyword>
<dbReference type="eggNOG" id="COG1359">
    <property type="taxonomic scope" value="Bacteria"/>
</dbReference>
<dbReference type="PROSITE" id="PS51257">
    <property type="entry name" value="PROKAR_LIPOPROTEIN"/>
    <property type="match status" value="1"/>
</dbReference>
<keyword evidence="4" id="KW-1185">Reference proteome</keyword>
<dbReference type="OrthoDB" id="9806189at2"/>
<gene>
    <name evidence="3" type="ordered locus">Caka_0692</name>
</gene>
<dbReference type="Gene3D" id="3.30.70.100">
    <property type="match status" value="1"/>
</dbReference>
<name>D5EPH9_CORAD</name>
<accession>D5EPH9</accession>
<organism evidence="3 4">
    <name type="scientific">Coraliomargarita akajimensis (strain DSM 45221 / IAM 15411 / JCM 23193 / KCTC 12865 / 04OKA010-24)</name>
    <dbReference type="NCBI Taxonomy" id="583355"/>
    <lineage>
        <taxon>Bacteria</taxon>
        <taxon>Pseudomonadati</taxon>
        <taxon>Verrucomicrobiota</taxon>
        <taxon>Opitutia</taxon>
        <taxon>Puniceicoccales</taxon>
        <taxon>Coraliomargaritaceae</taxon>
        <taxon>Coraliomargarita</taxon>
    </lineage>
</organism>
<dbReference type="Pfam" id="PF03992">
    <property type="entry name" value="ABM"/>
    <property type="match status" value="1"/>
</dbReference>
<protein>
    <submittedName>
        <fullName evidence="3">Antibiotic biosynthesis monooxygenase</fullName>
    </submittedName>
</protein>
<proteinExistence type="predicted"/>
<dbReference type="GO" id="GO:0005829">
    <property type="term" value="C:cytosol"/>
    <property type="evidence" value="ECO:0007669"/>
    <property type="project" value="TreeGrafter"/>
</dbReference>
<keyword evidence="3" id="KW-0503">Monooxygenase</keyword>
<dbReference type="STRING" id="583355.Caka_0692"/>
<evidence type="ECO:0000313" key="3">
    <source>
        <dbReference type="EMBL" id="ADE53716.1"/>
    </source>
</evidence>
<dbReference type="InterPro" id="IPR011008">
    <property type="entry name" value="Dimeric_a/b-barrel"/>
</dbReference>
<dbReference type="PANTHER" id="PTHR33336:SF3">
    <property type="entry name" value="ABM DOMAIN-CONTAINING PROTEIN"/>
    <property type="match status" value="1"/>
</dbReference>